<sequence length="79" mass="9515">MMKFRLVKLTAISSYSNENISFAVEYKKYFFSKWKQYYKTDWTSIDRPYSWKSDLEKCQKLLSTLKERGTTHIKTVIGK</sequence>
<keyword evidence="2" id="KW-1185">Reference proteome</keyword>
<reference evidence="1 2" key="1">
    <citation type="submission" date="2019-05" db="EMBL/GenBank/DDBJ databases">
        <title>A quest of great importance - developing a broad spectrum Shigella ssp. and Escherichia coli phage collection.</title>
        <authorList>
            <person name="Kaczorowska J."/>
            <person name="Casey E."/>
            <person name="Neve H."/>
            <person name="Noben J.-P."/>
            <person name="Lugli G.A."/>
            <person name="Ventura M."/>
            <person name="van Sinderen D."/>
            <person name="Mahony J."/>
        </authorList>
    </citation>
    <scope>NUCLEOTIDE SEQUENCE [LARGE SCALE GENOMIC DNA]</scope>
    <source>
        <strain evidence="1 2">CM8</strain>
    </source>
</reference>
<gene>
    <name evidence="1" type="ORF">CM8_00208</name>
</gene>
<proteinExistence type="predicted"/>
<dbReference type="Proteomes" id="UP000322640">
    <property type="component" value="Segment"/>
</dbReference>
<name>A0A5B9MZ87_9CAUD</name>
<evidence type="ECO:0000313" key="1">
    <source>
        <dbReference type="EMBL" id="QEG04894.1"/>
    </source>
</evidence>
<organism evidence="1 2">
    <name type="scientific">Shigella phage CM8</name>
    <dbReference type="NCBI Taxonomy" id="2591056"/>
    <lineage>
        <taxon>Viruses</taxon>
        <taxon>Duplodnaviria</taxon>
        <taxon>Heunggongvirae</taxon>
        <taxon>Uroviricota</taxon>
        <taxon>Caudoviricetes</taxon>
        <taxon>Pantevenvirales</taxon>
        <taxon>Straboviridae</taxon>
        <taxon>Tevenvirinae</taxon>
        <taxon>Tequatrovirus</taxon>
        <taxon>Tequatrovirus cm8</taxon>
    </lineage>
</organism>
<protein>
    <submittedName>
        <fullName evidence="1">Tail fiber protein</fullName>
    </submittedName>
</protein>
<evidence type="ECO:0000313" key="2">
    <source>
        <dbReference type="Proteomes" id="UP000322640"/>
    </source>
</evidence>
<dbReference type="EMBL" id="MK962750">
    <property type="protein sequence ID" value="QEG04894.1"/>
    <property type="molecule type" value="Genomic_DNA"/>
</dbReference>
<accession>A0A5B9MZ87</accession>